<dbReference type="SMART" id="SM01118">
    <property type="entry name" value="CYTH"/>
    <property type="match status" value="1"/>
</dbReference>
<accession>A0A431WZN5</accession>
<dbReference type="SUPFAM" id="SSF55154">
    <property type="entry name" value="CYTH-like phosphatases"/>
    <property type="match status" value="1"/>
</dbReference>
<gene>
    <name evidence="2" type="primary">cyaB</name>
    <name evidence="2" type="ORF">EKG38_03290</name>
</gene>
<dbReference type="PROSITE" id="PS51707">
    <property type="entry name" value="CYTH"/>
    <property type="match status" value="1"/>
</dbReference>
<dbReference type="AlphaFoldDB" id="A0A431WZN5"/>
<dbReference type="OrthoDB" id="8443111at2"/>
<keyword evidence="3" id="KW-1185">Reference proteome</keyword>
<protein>
    <submittedName>
        <fullName evidence="2">Class IV adenylate cyclase</fullName>
    </submittedName>
</protein>
<evidence type="ECO:0000313" key="2">
    <source>
        <dbReference type="EMBL" id="RTR40948.1"/>
    </source>
</evidence>
<dbReference type="PANTHER" id="PTHR21028:SF2">
    <property type="entry name" value="CYTH DOMAIN-CONTAINING PROTEIN"/>
    <property type="match status" value="1"/>
</dbReference>
<dbReference type="PANTHER" id="PTHR21028">
    <property type="entry name" value="SI:CH211-156B7.4"/>
    <property type="match status" value="1"/>
</dbReference>
<dbReference type="Pfam" id="PF01928">
    <property type="entry name" value="CYTH"/>
    <property type="match status" value="1"/>
</dbReference>
<name>A0A431WZN5_9GAMM</name>
<dbReference type="Proteomes" id="UP000267448">
    <property type="component" value="Unassembled WGS sequence"/>
</dbReference>
<dbReference type="InterPro" id="IPR033469">
    <property type="entry name" value="CYTH-like_dom_sf"/>
</dbReference>
<dbReference type="InterPro" id="IPR008173">
    <property type="entry name" value="Adenylyl_cyclase_CyaB"/>
</dbReference>
<reference evidence="2 3" key="1">
    <citation type="submission" date="2018-12" db="EMBL/GenBank/DDBJ databases">
        <authorList>
            <person name="Yu L."/>
        </authorList>
    </citation>
    <scope>NUCLEOTIDE SEQUENCE [LARGE SCALE GENOMIC DNA]</scope>
    <source>
        <strain evidence="2 3">HAW-EB2</strain>
    </source>
</reference>
<evidence type="ECO:0000313" key="3">
    <source>
        <dbReference type="Proteomes" id="UP000267448"/>
    </source>
</evidence>
<organism evidence="2 3">
    <name type="scientific">Shewanella canadensis</name>
    <dbReference type="NCBI Taxonomy" id="271096"/>
    <lineage>
        <taxon>Bacteria</taxon>
        <taxon>Pseudomonadati</taxon>
        <taxon>Pseudomonadota</taxon>
        <taxon>Gammaproteobacteria</taxon>
        <taxon>Alteromonadales</taxon>
        <taxon>Shewanellaceae</taxon>
        <taxon>Shewanella</taxon>
    </lineage>
</organism>
<dbReference type="InterPro" id="IPR023577">
    <property type="entry name" value="CYTH_domain"/>
</dbReference>
<dbReference type="RefSeq" id="WP_126518605.1">
    <property type="nucleotide sequence ID" value="NZ_RXNU01000001.1"/>
</dbReference>
<dbReference type="NCBIfam" id="TIGR00318">
    <property type="entry name" value="cyaB"/>
    <property type="match status" value="1"/>
</dbReference>
<proteinExistence type="predicted"/>
<sequence>MTDHFKGKYEVELKYRLTSRAQFLSRLKAMNPEIMLEDNLEQDSYFDLSGGELKGQNKSVCIRNMQPSGIKLWIVKGPEPDRCEAVNITDDEKACSMLQTMGFKRVLEMKKTRSIYFLGEFHATLDHLEGIGDFAELAIMTDDEHRLAKYRMQLLELAASLGLESTQLETGSYRELKANSISFSG</sequence>
<feature type="domain" description="CYTH" evidence="1">
    <location>
        <begin position="8"/>
        <end position="179"/>
    </location>
</feature>
<comment type="caution">
    <text evidence="2">The sequence shown here is derived from an EMBL/GenBank/DDBJ whole genome shotgun (WGS) entry which is preliminary data.</text>
</comment>
<dbReference type="Gene3D" id="2.40.320.10">
    <property type="entry name" value="Hypothetical Protein Pfu-838710-001"/>
    <property type="match status" value="1"/>
</dbReference>
<evidence type="ECO:0000259" key="1">
    <source>
        <dbReference type="PROSITE" id="PS51707"/>
    </source>
</evidence>
<dbReference type="CDD" id="cd07890">
    <property type="entry name" value="CYTH-like_AC_IV-like"/>
    <property type="match status" value="1"/>
</dbReference>
<dbReference type="EMBL" id="RXNU01000001">
    <property type="protein sequence ID" value="RTR40948.1"/>
    <property type="molecule type" value="Genomic_DNA"/>
</dbReference>